<dbReference type="InterPro" id="IPR002502">
    <property type="entry name" value="Amidase_domain"/>
</dbReference>
<dbReference type="EC" id="3.5.1.28" evidence="2"/>
<evidence type="ECO:0000313" key="7">
    <source>
        <dbReference type="EMBL" id="MCY1014104.1"/>
    </source>
</evidence>
<reference evidence="7" key="1">
    <citation type="submission" date="2022-11" db="EMBL/GenBank/DDBJ databases">
        <title>Minimal conservation of predation-associated metabolite biosynthetic gene clusters underscores biosynthetic potential of Myxococcota including descriptions for ten novel species: Archangium lansinium sp. nov., Myxococcus landrumus sp. nov., Nannocystis bai.</title>
        <authorList>
            <person name="Ahearne A."/>
            <person name="Stevens C."/>
            <person name="Phillips K."/>
        </authorList>
    </citation>
    <scope>NUCLEOTIDE SEQUENCE</scope>
    <source>
        <strain evidence="7">Na p29</strain>
    </source>
</reference>
<dbReference type="RefSeq" id="WP_267778341.1">
    <property type="nucleotide sequence ID" value="NZ_JAPNKE010000002.1"/>
</dbReference>
<feature type="compositionally biased region" description="Low complexity" evidence="5">
    <location>
        <begin position="136"/>
        <end position="146"/>
    </location>
</feature>
<dbReference type="PANTHER" id="PTHR30417:SF1">
    <property type="entry name" value="N-ACETYLMURAMOYL-L-ALANINE AMIDASE AMID"/>
    <property type="match status" value="1"/>
</dbReference>
<evidence type="ECO:0000259" key="6">
    <source>
        <dbReference type="Pfam" id="PF01510"/>
    </source>
</evidence>
<evidence type="ECO:0000256" key="4">
    <source>
        <dbReference type="ARBA" id="ARBA00023316"/>
    </source>
</evidence>
<dbReference type="GO" id="GO:0009253">
    <property type="term" value="P:peptidoglycan catabolic process"/>
    <property type="evidence" value="ECO:0007669"/>
    <property type="project" value="InterPro"/>
</dbReference>
<feature type="compositionally biased region" description="Basic residues" evidence="5">
    <location>
        <begin position="149"/>
        <end position="178"/>
    </location>
</feature>
<dbReference type="Pfam" id="PF01510">
    <property type="entry name" value="Amidase_2"/>
    <property type="match status" value="1"/>
</dbReference>
<dbReference type="PANTHER" id="PTHR30417">
    <property type="entry name" value="N-ACETYLMURAMOYL-L-ALANINE AMIDASE AMID"/>
    <property type="match status" value="1"/>
</dbReference>
<dbReference type="CDD" id="cd06583">
    <property type="entry name" value="PGRP"/>
    <property type="match status" value="1"/>
</dbReference>
<dbReference type="InterPro" id="IPR036505">
    <property type="entry name" value="Amidase/PGRP_sf"/>
</dbReference>
<keyword evidence="8" id="KW-1185">Reference proteome</keyword>
<dbReference type="Proteomes" id="UP001150924">
    <property type="component" value="Unassembled WGS sequence"/>
</dbReference>
<sequence>MRGAYSGCWGWLVNDDSDVSAHYVVKEDGSEISQLVKEDQRAWHIAAKYDKSLNGGQESQLHGTSSNNFTVGIEHAGYAKQANWNANLIEQSAKLVCDITKRQGIPRDKYHVVAHGHCSRTTASTPAPIGRGPPISTRSRPPAADSPRTRRRSSPTRTSRRPTRRTRRPKIRRRTRRR</sequence>
<dbReference type="GO" id="GO:0009254">
    <property type="term" value="P:peptidoglycan turnover"/>
    <property type="evidence" value="ECO:0007669"/>
    <property type="project" value="TreeGrafter"/>
</dbReference>
<dbReference type="InterPro" id="IPR051206">
    <property type="entry name" value="NAMLAA_amidase_2"/>
</dbReference>
<gene>
    <name evidence="7" type="ORF">OV079_53030</name>
</gene>
<keyword evidence="3" id="KW-0378">Hydrolase</keyword>
<dbReference type="SUPFAM" id="SSF55846">
    <property type="entry name" value="N-acetylmuramoyl-L-alanine amidase-like"/>
    <property type="match status" value="1"/>
</dbReference>
<evidence type="ECO:0000313" key="8">
    <source>
        <dbReference type="Proteomes" id="UP001150924"/>
    </source>
</evidence>
<evidence type="ECO:0000256" key="5">
    <source>
        <dbReference type="SAM" id="MobiDB-lite"/>
    </source>
</evidence>
<feature type="region of interest" description="Disordered" evidence="5">
    <location>
        <begin position="116"/>
        <end position="178"/>
    </location>
</feature>
<dbReference type="GO" id="GO:0071555">
    <property type="term" value="P:cell wall organization"/>
    <property type="evidence" value="ECO:0007669"/>
    <property type="project" value="UniProtKB-KW"/>
</dbReference>
<name>A0A9X3F158_9BACT</name>
<protein>
    <recommendedName>
        <fullName evidence="2">N-acetylmuramoyl-L-alanine amidase</fullName>
        <ecNumber evidence="2">3.5.1.28</ecNumber>
    </recommendedName>
</protein>
<dbReference type="Gene3D" id="3.40.80.10">
    <property type="entry name" value="Peptidoglycan recognition protein-like"/>
    <property type="match status" value="1"/>
</dbReference>
<evidence type="ECO:0000256" key="3">
    <source>
        <dbReference type="ARBA" id="ARBA00022801"/>
    </source>
</evidence>
<accession>A0A9X3F158</accession>
<dbReference type="AlphaFoldDB" id="A0A9X3F158"/>
<keyword evidence="4" id="KW-0961">Cell wall biogenesis/degradation</keyword>
<proteinExistence type="predicted"/>
<evidence type="ECO:0000256" key="1">
    <source>
        <dbReference type="ARBA" id="ARBA00001561"/>
    </source>
</evidence>
<evidence type="ECO:0000256" key="2">
    <source>
        <dbReference type="ARBA" id="ARBA00011901"/>
    </source>
</evidence>
<dbReference type="EMBL" id="JAPNKE010000002">
    <property type="protein sequence ID" value="MCY1014104.1"/>
    <property type="molecule type" value="Genomic_DNA"/>
</dbReference>
<organism evidence="7 8">
    <name type="scientific">Nannocystis pusilla</name>
    <dbReference type="NCBI Taxonomy" id="889268"/>
    <lineage>
        <taxon>Bacteria</taxon>
        <taxon>Pseudomonadati</taxon>
        <taxon>Myxococcota</taxon>
        <taxon>Polyangia</taxon>
        <taxon>Nannocystales</taxon>
        <taxon>Nannocystaceae</taxon>
        <taxon>Nannocystis</taxon>
    </lineage>
</organism>
<comment type="catalytic activity">
    <reaction evidence="1">
        <text>Hydrolyzes the link between N-acetylmuramoyl residues and L-amino acid residues in certain cell-wall glycopeptides.</text>
        <dbReference type="EC" id="3.5.1.28"/>
    </reaction>
</comment>
<dbReference type="GO" id="GO:0008745">
    <property type="term" value="F:N-acetylmuramoyl-L-alanine amidase activity"/>
    <property type="evidence" value="ECO:0007669"/>
    <property type="project" value="UniProtKB-EC"/>
</dbReference>
<comment type="caution">
    <text evidence="7">The sequence shown here is derived from an EMBL/GenBank/DDBJ whole genome shotgun (WGS) entry which is preliminary data.</text>
</comment>
<feature type="domain" description="N-acetylmuramoyl-L-alanine amidase" evidence="6">
    <location>
        <begin position="16"/>
        <end position="119"/>
    </location>
</feature>